<organism evidence="2 3">
    <name type="scientific">Halogeometricum rufum</name>
    <dbReference type="NCBI Taxonomy" id="553469"/>
    <lineage>
        <taxon>Archaea</taxon>
        <taxon>Methanobacteriati</taxon>
        <taxon>Methanobacteriota</taxon>
        <taxon>Stenosarchaea group</taxon>
        <taxon>Halobacteria</taxon>
        <taxon>Halobacteriales</taxon>
        <taxon>Haloferacaceae</taxon>
        <taxon>Halogeometricum</taxon>
    </lineage>
</organism>
<feature type="region of interest" description="Disordered" evidence="1">
    <location>
        <begin position="33"/>
        <end position="75"/>
    </location>
</feature>
<evidence type="ECO:0000256" key="1">
    <source>
        <dbReference type="SAM" id="MobiDB-lite"/>
    </source>
</evidence>
<sequence>MKALTHITAGRTAIRALLVAVVLTAGVAGTVGTTAAEPMDGKGDDPFPPSLYSLDGKGNDPLPSAPYSLDGKGNDVYPPPAQHSLGWIGGDTVVSAFPINNVTVFTATYVGRGGGSGKPSF</sequence>
<evidence type="ECO:0000313" key="3">
    <source>
        <dbReference type="Proteomes" id="UP000198531"/>
    </source>
</evidence>
<accession>A0A1I6IZ21</accession>
<dbReference type="AlphaFoldDB" id="A0A1I6IZ21"/>
<protein>
    <submittedName>
        <fullName evidence="2">Uncharacterized protein</fullName>
    </submittedName>
</protein>
<gene>
    <name evidence="2" type="ORF">SAMN04487947_3899</name>
</gene>
<dbReference type="EMBL" id="FOYT01000005">
    <property type="protein sequence ID" value="SFR71929.1"/>
    <property type="molecule type" value="Genomic_DNA"/>
</dbReference>
<dbReference type="Proteomes" id="UP000198531">
    <property type="component" value="Unassembled WGS sequence"/>
</dbReference>
<proteinExistence type="predicted"/>
<name>A0A1I6IZ21_9EURY</name>
<reference evidence="3" key="1">
    <citation type="submission" date="2016-10" db="EMBL/GenBank/DDBJ databases">
        <authorList>
            <person name="Varghese N."/>
            <person name="Submissions S."/>
        </authorList>
    </citation>
    <scope>NUCLEOTIDE SEQUENCE [LARGE SCALE GENOMIC DNA]</scope>
    <source>
        <strain evidence="3">CGMCC 1.7736</strain>
    </source>
</reference>
<keyword evidence="3" id="KW-1185">Reference proteome</keyword>
<evidence type="ECO:0000313" key="2">
    <source>
        <dbReference type="EMBL" id="SFR71929.1"/>
    </source>
</evidence>